<feature type="signal peptide" evidence="1">
    <location>
        <begin position="1"/>
        <end position="21"/>
    </location>
</feature>
<gene>
    <name evidence="3" type="ORF">OC25_12830</name>
</gene>
<dbReference type="EMBL" id="JSYN01000015">
    <property type="protein sequence ID" value="KIA93318.1"/>
    <property type="molecule type" value="Genomic_DNA"/>
</dbReference>
<organism evidence="3 4">
    <name type="scientific">Pedobacter kyungheensis</name>
    <dbReference type="NCBI Taxonomy" id="1069985"/>
    <lineage>
        <taxon>Bacteria</taxon>
        <taxon>Pseudomonadati</taxon>
        <taxon>Bacteroidota</taxon>
        <taxon>Sphingobacteriia</taxon>
        <taxon>Sphingobacteriales</taxon>
        <taxon>Sphingobacteriaceae</taxon>
        <taxon>Pedobacter</taxon>
    </lineage>
</organism>
<protein>
    <recommendedName>
        <fullName evidence="2">DUF4397 domain-containing protein</fullName>
    </recommendedName>
</protein>
<dbReference type="InterPro" id="IPR025510">
    <property type="entry name" value="DUF4397"/>
</dbReference>
<dbReference type="RefSeq" id="WP_039476650.1">
    <property type="nucleotide sequence ID" value="NZ_JSYN01000015.1"/>
</dbReference>
<proteinExistence type="predicted"/>
<evidence type="ECO:0000256" key="1">
    <source>
        <dbReference type="SAM" id="SignalP"/>
    </source>
</evidence>
<evidence type="ECO:0000259" key="2">
    <source>
        <dbReference type="Pfam" id="PF14344"/>
    </source>
</evidence>
<keyword evidence="1" id="KW-0732">Signal</keyword>
<dbReference type="PROSITE" id="PS51257">
    <property type="entry name" value="PROKAR_LIPOPROTEIN"/>
    <property type="match status" value="1"/>
</dbReference>
<name>A0A0C1FNP0_9SPHI</name>
<accession>A0A0C1FNP0</accession>
<dbReference type="OrthoDB" id="9792011at2"/>
<evidence type="ECO:0000313" key="3">
    <source>
        <dbReference type="EMBL" id="KIA93318.1"/>
    </source>
</evidence>
<comment type="caution">
    <text evidence="3">The sequence shown here is derived from an EMBL/GenBank/DDBJ whole genome shotgun (WGS) entry which is preliminary data.</text>
</comment>
<dbReference type="Pfam" id="PF14344">
    <property type="entry name" value="DUF4397"/>
    <property type="match status" value="1"/>
</dbReference>
<dbReference type="Proteomes" id="UP000031246">
    <property type="component" value="Unassembled WGS sequence"/>
</dbReference>
<feature type="chain" id="PRO_5002131945" description="DUF4397 domain-containing protein" evidence="1">
    <location>
        <begin position="22"/>
        <end position="226"/>
    </location>
</feature>
<feature type="domain" description="DUF4397" evidence="2">
    <location>
        <begin position="38"/>
        <end position="149"/>
    </location>
</feature>
<reference evidence="3 4" key="1">
    <citation type="submission" date="2014-10" db="EMBL/GenBank/DDBJ databases">
        <title>Pedobacter Kyungheensis.</title>
        <authorList>
            <person name="Anderson B.M."/>
            <person name="Newman J.D."/>
        </authorList>
    </citation>
    <scope>NUCLEOTIDE SEQUENCE [LARGE SCALE GENOMIC DNA]</scope>
    <source>
        <strain evidence="3 4">KACC 16221</strain>
    </source>
</reference>
<sequence>MKIFNKLSKVIFLFFTVSVLALSSCKKDDPDVVVKGEAKIKVVNATLTEIEQDVYLDNVKVTGVALAFGETSDYIKIPSGSRSVAYIGLNSANNTNTSFNFTPSITYTAFLVANKSNVREIVSYEDNLSTTEMDKAKVKLINLSPNFPTGINVSVQAGLQFVNGLAYKEASGYFTVDAGLNLRYSVVGSGNIKTIDNSNLVAGKIYTIWFSGTTAANLEAHIITDN</sequence>
<dbReference type="AlphaFoldDB" id="A0A0C1FNP0"/>
<keyword evidence="4" id="KW-1185">Reference proteome</keyword>
<evidence type="ECO:0000313" key="4">
    <source>
        <dbReference type="Proteomes" id="UP000031246"/>
    </source>
</evidence>